<feature type="non-terminal residue" evidence="2">
    <location>
        <position position="134"/>
    </location>
</feature>
<feature type="region of interest" description="Disordered" evidence="1">
    <location>
        <begin position="1"/>
        <end position="106"/>
    </location>
</feature>
<feature type="compositionally biased region" description="Basic and acidic residues" evidence="1">
    <location>
        <begin position="89"/>
        <end position="106"/>
    </location>
</feature>
<proteinExistence type="predicted"/>
<reference evidence="2" key="1">
    <citation type="submission" date="2020-02" db="EMBL/GenBank/DDBJ databases">
        <authorList>
            <person name="Meier V. D."/>
        </authorList>
    </citation>
    <scope>NUCLEOTIDE SEQUENCE</scope>
    <source>
        <strain evidence="2">AVDCRST_MAG89</strain>
    </source>
</reference>
<sequence length="134" mass="14231">CSDIAHPPSGCSPETRGRTRAEALPPSPNQQREPGPDLSPPSRTPESTTTPRTPDLSRTAAVPDAGWGATHGARHAAANVGTAGLTRRRGGEQRGSHRATEERHGELHSFPSVALWLCVMLFSLSSLRVSALPR</sequence>
<gene>
    <name evidence="2" type="ORF">AVDCRST_MAG89-772</name>
</gene>
<accession>A0A6J4KK06</accession>
<protein>
    <submittedName>
        <fullName evidence="2">Uncharacterized protein</fullName>
    </submittedName>
</protein>
<evidence type="ECO:0000256" key="1">
    <source>
        <dbReference type="SAM" id="MobiDB-lite"/>
    </source>
</evidence>
<name>A0A6J4KK06_9BACT</name>
<organism evidence="2">
    <name type="scientific">uncultured Gemmatimonadota bacterium</name>
    <dbReference type="NCBI Taxonomy" id="203437"/>
    <lineage>
        <taxon>Bacteria</taxon>
        <taxon>Pseudomonadati</taxon>
        <taxon>Gemmatimonadota</taxon>
        <taxon>environmental samples</taxon>
    </lineage>
</organism>
<evidence type="ECO:0000313" key="2">
    <source>
        <dbReference type="EMBL" id="CAA9305564.1"/>
    </source>
</evidence>
<dbReference type="AlphaFoldDB" id="A0A6J4KK06"/>
<feature type="compositionally biased region" description="Low complexity" evidence="1">
    <location>
        <begin position="44"/>
        <end position="54"/>
    </location>
</feature>
<feature type="non-terminal residue" evidence="2">
    <location>
        <position position="1"/>
    </location>
</feature>
<dbReference type="EMBL" id="CADCTV010000169">
    <property type="protein sequence ID" value="CAA9305564.1"/>
    <property type="molecule type" value="Genomic_DNA"/>
</dbReference>